<evidence type="ECO:0000256" key="2">
    <source>
        <dbReference type="ARBA" id="ARBA00010072"/>
    </source>
</evidence>
<keyword evidence="4" id="KW-1003">Cell membrane</keyword>
<evidence type="ECO:0000256" key="5">
    <source>
        <dbReference type="ARBA" id="ARBA00022692"/>
    </source>
</evidence>
<organism evidence="10">
    <name type="scientific">Boseongicola sp. SB0664_bin_43</name>
    <dbReference type="NCBI Taxonomy" id="2604844"/>
    <lineage>
        <taxon>Bacteria</taxon>
        <taxon>Pseudomonadati</taxon>
        <taxon>Pseudomonadota</taxon>
        <taxon>Alphaproteobacteria</taxon>
        <taxon>Rhodobacterales</taxon>
        <taxon>Paracoccaceae</taxon>
        <taxon>Boseongicola</taxon>
    </lineage>
</organism>
<keyword evidence="6 8" id="KW-1133">Transmembrane helix</keyword>
<sequence length="356" mass="39695">MSAAPPALGAFERLQRRAFRTPLDGLVTLVFVAFLAWLAWQAIDWGVLRAVWRAEDSALCRKADAGACWSIIDARHRLILFGLYPFDEHWRSTSAAIAIIATVVLSCIPWFWTARRLVSLWIAGFAAYYLLMDGSLLGMAQVTTDKWGGLSLVLFLFSSVVLIGMPTGLALALMRRSRLPMVRLVASLLIDFIRSLPLLTTLFTAAVVVPILLPDWLQGDKIWRIIIAFSLFFACYQAEVFRGGFQAIPSGQFEAGLALGLGKWQSLGLIILPQVFRHALPATINMVVVTFKETAVVIIIGLFDLLASAQAAFGTGDWVAYYMETYIFVALIYWAFITSLGRYGEFVKERMKQDEH</sequence>
<proteinExistence type="inferred from homology"/>
<accession>A0A6B0Y091</accession>
<keyword evidence="5 8" id="KW-0812">Transmembrane</keyword>
<keyword evidence="3 8" id="KW-0813">Transport</keyword>
<evidence type="ECO:0000256" key="7">
    <source>
        <dbReference type="ARBA" id="ARBA00023136"/>
    </source>
</evidence>
<comment type="similarity">
    <text evidence="2">Belongs to the binding-protein-dependent transport system permease family. HisMQ subfamily.</text>
</comment>
<dbReference type="InterPro" id="IPR000515">
    <property type="entry name" value="MetI-like"/>
</dbReference>
<dbReference type="PROSITE" id="PS50928">
    <property type="entry name" value="ABC_TM1"/>
    <property type="match status" value="1"/>
</dbReference>
<gene>
    <name evidence="10" type="ORF">F4Y60_10155</name>
</gene>
<feature type="transmembrane region" description="Helical" evidence="8">
    <location>
        <begin position="222"/>
        <end position="241"/>
    </location>
</feature>
<keyword evidence="7 8" id="KW-0472">Membrane</keyword>
<protein>
    <submittedName>
        <fullName evidence="10">Amino acid ABC transporter permease</fullName>
    </submittedName>
</protein>
<feature type="transmembrane region" description="Helical" evidence="8">
    <location>
        <begin position="119"/>
        <end position="140"/>
    </location>
</feature>
<dbReference type="PANTHER" id="PTHR30614:SF41">
    <property type="entry name" value="INNER MEMBRANE AMINO-ACID ABC TRANSPORTER PERMEASE PROTEIN YHDY"/>
    <property type="match status" value="1"/>
</dbReference>
<dbReference type="Gene3D" id="1.10.3720.10">
    <property type="entry name" value="MetI-like"/>
    <property type="match status" value="1"/>
</dbReference>
<dbReference type="AlphaFoldDB" id="A0A6B0Y091"/>
<feature type="transmembrane region" description="Helical" evidence="8">
    <location>
        <begin position="93"/>
        <end position="112"/>
    </location>
</feature>
<dbReference type="PANTHER" id="PTHR30614">
    <property type="entry name" value="MEMBRANE COMPONENT OF AMINO ACID ABC TRANSPORTER"/>
    <property type="match status" value="1"/>
</dbReference>
<reference evidence="10" key="1">
    <citation type="submission" date="2019-09" db="EMBL/GenBank/DDBJ databases">
        <title>Characterisation of the sponge microbiome using genome-centric metagenomics.</title>
        <authorList>
            <person name="Engelberts J.P."/>
            <person name="Robbins S.J."/>
            <person name="De Goeij J.M."/>
            <person name="Aranda M."/>
            <person name="Bell S.C."/>
            <person name="Webster N.S."/>
        </authorList>
    </citation>
    <scope>NUCLEOTIDE SEQUENCE</scope>
    <source>
        <strain evidence="10">SB0664_bin_43</strain>
    </source>
</reference>
<evidence type="ECO:0000256" key="3">
    <source>
        <dbReference type="ARBA" id="ARBA00022448"/>
    </source>
</evidence>
<dbReference type="SUPFAM" id="SSF161098">
    <property type="entry name" value="MetI-like"/>
    <property type="match status" value="1"/>
</dbReference>
<feature type="transmembrane region" description="Helical" evidence="8">
    <location>
        <begin position="152"/>
        <end position="174"/>
    </location>
</feature>
<name>A0A6B0Y091_9RHOB</name>
<dbReference type="GO" id="GO:0022857">
    <property type="term" value="F:transmembrane transporter activity"/>
    <property type="evidence" value="ECO:0007669"/>
    <property type="project" value="InterPro"/>
</dbReference>
<evidence type="ECO:0000259" key="9">
    <source>
        <dbReference type="PROSITE" id="PS50928"/>
    </source>
</evidence>
<feature type="transmembrane region" description="Helical" evidence="8">
    <location>
        <begin position="195"/>
        <end position="216"/>
    </location>
</feature>
<evidence type="ECO:0000313" key="10">
    <source>
        <dbReference type="EMBL" id="MXY34424.1"/>
    </source>
</evidence>
<feature type="domain" description="ABC transmembrane type-1" evidence="9">
    <location>
        <begin position="150"/>
        <end position="339"/>
    </location>
</feature>
<feature type="transmembrane region" description="Helical" evidence="8">
    <location>
        <begin position="325"/>
        <end position="343"/>
    </location>
</feature>
<dbReference type="InterPro" id="IPR010065">
    <property type="entry name" value="AA_ABC_transptr_permease_3TM"/>
</dbReference>
<dbReference type="Pfam" id="PF00528">
    <property type="entry name" value="BPD_transp_1"/>
    <property type="match status" value="1"/>
</dbReference>
<feature type="transmembrane region" description="Helical" evidence="8">
    <location>
        <begin position="23"/>
        <end position="43"/>
    </location>
</feature>
<evidence type="ECO:0000256" key="8">
    <source>
        <dbReference type="RuleBase" id="RU363032"/>
    </source>
</evidence>
<dbReference type="GO" id="GO:0043190">
    <property type="term" value="C:ATP-binding cassette (ABC) transporter complex"/>
    <property type="evidence" value="ECO:0007669"/>
    <property type="project" value="InterPro"/>
</dbReference>
<evidence type="ECO:0000256" key="4">
    <source>
        <dbReference type="ARBA" id="ARBA00022475"/>
    </source>
</evidence>
<dbReference type="CDD" id="cd06261">
    <property type="entry name" value="TM_PBP2"/>
    <property type="match status" value="1"/>
</dbReference>
<dbReference type="InterPro" id="IPR043429">
    <property type="entry name" value="ArtM/GltK/GlnP/TcyL/YhdX-like"/>
</dbReference>
<dbReference type="InterPro" id="IPR035906">
    <property type="entry name" value="MetI-like_sf"/>
</dbReference>
<evidence type="ECO:0000256" key="6">
    <source>
        <dbReference type="ARBA" id="ARBA00022989"/>
    </source>
</evidence>
<dbReference type="GO" id="GO:0006865">
    <property type="term" value="P:amino acid transport"/>
    <property type="evidence" value="ECO:0007669"/>
    <property type="project" value="TreeGrafter"/>
</dbReference>
<dbReference type="EMBL" id="VXRY01000408">
    <property type="protein sequence ID" value="MXY34424.1"/>
    <property type="molecule type" value="Genomic_DNA"/>
</dbReference>
<dbReference type="NCBIfam" id="TIGR01726">
    <property type="entry name" value="HEQRo_perm_3TM"/>
    <property type="match status" value="1"/>
</dbReference>
<comment type="caution">
    <text evidence="10">The sequence shown here is derived from an EMBL/GenBank/DDBJ whole genome shotgun (WGS) entry which is preliminary data.</text>
</comment>
<comment type="subcellular location">
    <subcellularLocation>
        <location evidence="1">Cell inner membrane</location>
        <topology evidence="1">Multi-pass membrane protein</topology>
    </subcellularLocation>
    <subcellularLocation>
        <location evidence="8">Cell membrane</location>
        <topology evidence="8">Multi-pass membrane protein</topology>
    </subcellularLocation>
</comment>
<evidence type="ECO:0000256" key="1">
    <source>
        <dbReference type="ARBA" id="ARBA00004429"/>
    </source>
</evidence>